<dbReference type="EMBL" id="LT554468">
    <property type="protein sequence ID" value="SAM05800.1"/>
    <property type="molecule type" value="Genomic_DNA"/>
</dbReference>
<organism evidence="2">
    <name type="scientific">Absidia glauca</name>
    <name type="common">Pin mould</name>
    <dbReference type="NCBI Taxonomy" id="4829"/>
    <lineage>
        <taxon>Eukaryota</taxon>
        <taxon>Fungi</taxon>
        <taxon>Fungi incertae sedis</taxon>
        <taxon>Mucoromycota</taxon>
        <taxon>Mucoromycotina</taxon>
        <taxon>Mucoromycetes</taxon>
        <taxon>Mucorales</taxon>
        <taxon>Cunninghamellaceae</taxon>
        <taxon>Absidia</taxon>
    </lineage>
</organism>
<feature type="region of interest" description="Disordered" evidence="1">
    <location>
        <begin position="1"/>
        <end position="29"/>
    </location>
</feature>
<keyword evidence="3" id="KW-1185">Reference proteome</keyword>
<evidence type="ECO:0000256" key="1">
    <source>
        <dbReference type="SAM" id="MobiDB-lite"/>
    </source>
</evidence>
<gene>
    <name evidence="2" type="primary">ABSGL_11675.1 scaffold 12295</name>
</gene>
<evidence type="ECO:0000313" key="2">
    <source>
        <dbReference type="EMBL" id="SAM05800.1"/>
    </source>
</evidence>
<dbReference type="OrthoDB" id="2553626at2759"/>
<dbReference type="Proteomes" id="UP000078561">
    <property type="component" value="Unassembled WGS sequence"/>
</dbReference>
<dbReference type="InParanoid" id="A0A168QYW1"/>
<evidence type="ECO:0000313" key="3">
    <source>
        <dbReference type="Proteomes" id="UP000078561"/>
    </source>
</evidence>
<dbReference type="AlphaFoldDB" id="A0A168QYW1"/>
<sequence>MNKFRKAIRKTSTNIQRPPSPPSDPPLSLSLEQVSTYERRLFETQWIELNPFDLGLVSLDTLPPPPRNRSFSDPFVSVTPDNGLHRQRHSVDTSSLLLMESFAPSPSKRHAIHLNLRPNLLHQPAPPVPPQHTKPAQLSHVHGIKSNINIFDTPPHYRRHFNHADQKSFIPSID</sequence>
<reference evidence="2" key="1">
    <citation type="submission" date="2016-04" db="EMBL/GenBank/DDBJ databases">
        <authorList>
            <person name="Evans L.H."/>
            <person name="Alamgir A."/>
            <person name="Owens N."/>
            <person name="Weber N.D."/>
            <person name="Virtaneva K."/>
            <person name="Barbian K."/>
            <person name="Babar A."/>
            <person name="Rosenke K."/>
        </authorList>
    </citation>
    <scope>NUCLEOTIDE SEQUENCE [LARGE SCALE GENOMIC DNA]</scope>
    <source>
        <strain evidence="2">CBS 101.48</strain>
    </source>
</reference>
<protein>
    <submittedName>
        <fullName evidence="2">Uncharacterized protein</fullName>
    </submittedName>
</protein>
<proteinExistence type="predicted"/>
<name>A0A168QYW1_ABSGL</name>
<accession>A0A168QYW1</accession>